<comment type="caution">
    <text evidence="3">The sequence shown here is derived from an EMBL/GenBank/DDBJ whole genome shotgun (WGS) entry which is preliminary data.</text>
</comment>
<proteinExistence type="predicted"/>
<gene>
    <name evidence="3" type="ORF">RY831_24235</name>
</gene>
<keyword evidence="2" id="KW-0472">Membrane</keyword>
<protein>
    <submittedName>
        <fullName evidence="3">DUF2933 domain-containing protein</fullName>
    </submittedName>
</protein>
<dbReference type="EMBL" id="JAWIIV010000027">
    <property type="protein sequence ID" value="MEC4722277.1"/>
    <property type="molecule type" value="Genomic_DNA"/>
</dbReference>
<evidence type="ECO:0000256" key="2">
    <source>
        <dbReference type="SAM" id="Phobius"/>
    </source>
</evidence>
<accession>A0ABU6JGF4</accession>
<evidence type="ECO:0000313" key="4">
    <source>
        <dbReference type="Proteomes" id="UP001352263"/>
    </source>
</evidence>
<evidence type="ECO:0000256" key="1">
    <source>
        <dbReference type="SAM" id="MobiDB-lite"/>
    </source>
</evidence>
<feature type="compositionally biased region" description="Polar residues" evidence="1">
    <location>
        <begin position="59"/>
        <end position="81"/>
    </location>
</feature>
<name>A0ABU6JGF4_9BURK</name>
<feature type="transmembrane region" description="Helical" evidence="2">
    <location>
        <begin position="32"/>
        <end position="53"/>
    </location>
</feature>
<dbReference type="Proteomes" id="UP001352263">
    <property type="component" value="Unassembled WGS sequence"/>
</dbReference>
<sequence length="88" mass="9617">MMCNTKTMLKIGLVLLGIVGIAYAALPEFRTWILAASPSLLFLLCPLSMLFCMKMMHGQNGQSCATSGSEQKTQQPPSLTTDIAERKH</sequence>
<dbReference type="Pfam" id="PF11666">
    <property type="entry name" value="DUF2933"/>
    <property type="match status" value="1"/>
</dbReference>
<dbReference type="RefSeq" id="WP_326508952.1">
    <property type="nucleotide sequence ID" value="NZ_JAWIIV010000027.1"/>
</dbReference>
<keyword evidence="2" id="KW-0812">Transmembrane</keyword>
<feature type="region of interest" description="Disordered" evidence="1">
    <location>
        <begin position="59"/>
        <end position="88"/>
    </location>
</feature>
<dbReference type="InterPro" id="IPR021682">
    <property type="entry name" value="DUF2933"/>
</dbReference>
<evidence type="ECO:0000313" key="3">
    <source>
        <dbReference type="EMBL" id="MEC4722277.1"/>
    </source>
</evidence>
<keyword evidence="4" id="KW-1185">Reference proteome</keyword>
<keyword evidence="2" id="KW-1133">Transmembrane helix</keyword>
<organism evidence="3 4">
    <name type="scientific">Noviherbaspirillum album</name>
    <dbReference type="NCBI Taxonomy" id="3080276"/>
    <lineage>
        <taxon>Bacteria</taxon>
        <taxon>Pseudomonadati</taxon>
        <taxon>Pseudomonadota</taxon>
        <taxon>Betaproteobacteria</taxon>
        <taxon>Burkholderiales</taxon>
        <taxon>Oxalobacteraceae</taxon>
        <taxon>Noviherbaspirillum</taxon>
    </lineage>
</organism>
<feature type="transmembrane region" description="Helical" evidence="2">
    <location>
        <begin position="7"/>
        <end position="26"/>
    </location>
</feature>
<reference evidence="3 4" key="1">
    <citation type="submission" date="2023-10" db="EMBL/GenBank/DDBJ databases">
        <title>Noviherbaspirillum sp. CPCC 100848 genome assembly.</title>
        <authorList>
            <person name="Li X.Y."/>
            <person name="Fang X.M."/>
        </authorList>
    </citation>
    <scope>NUCLEOTIDE SEQUENCE [LARGE SCALE GENOMIC DNA]</scope>
    <source>
        <strain evidence="3 4">CPCC 100848</strain>
    </source>
</reference>